<dbReference type="Proteomes" id="UP000749559">
    <property type="component" value="Unassembled WGS sequence"/>
</dbReference>
<reference evidence="6" key="1">
    <citation type="submission" date="2022-03" db="EMBL/GenBank/DDBJ databases">
        <authorList>
            <person name="Martin C."/>
        </authorList>
    </citation>
    <scope>NUCLEOTIDE SEQUENCE</scope>
</reference>
<feature type="active site" description="Nucleophile" evidence="3">
    <location>
        <position position="32"/>
    </location>
</feature>
<feature type="site" description="Deprotonates C-terminal active site Cys" evidence="3">
    <location>
        <position position="26"/>
    </location>
</feature>
<dbReference type="AlphaFoldDB" id="A0A8S4N1D6"/>
<gene>
    <name evidence="6" type="ORF">OFUS_LOCUS2395</name>
</gene>
<protein>
    <recommendedName>
        <fullName evidence="2">Thioredoxin</fullName>
    </recommendedName>
</protein>
<evidence type="ECO:0000256" key="2">
    <source>
        <dbReference type="PIRNR" id="PIRNR000077"/>
    </source>
</evidence>
<dbReference type="InterPro" id="IPR013766">
    <property type="entry name" value="Thioredoxin_domain"/>
</dbReference>
<organism evidence="6 7">
    <name type="scientific">Owenia fusiformis</name>
    <name type="common">Polychaete worm</name>
    <dbReference type="NCBI Taxonomy" id="6347"/>
    <lineage>
        <taxon>Eukaryota</taxon>
        <taxon>Metazoa</taxon>
        <taxon>Spiralia</taxon>
        <taxon>Lophotrochozoa</taxon>
        <taxon>Annelida</taxon>
        <taxon>Polychaeta</taxon>
        <taxon>Sedentaria</taxon>
        <taxon>Canalipalpata</taxon>
        <taxon>Sabellida</taxon>
        <taxon>Oweniida</taxon>
        <taxon>Oweniidae</taxon>
        <taxon>Owenia</taxon>
    </lineage>
</organism>
<dbReference type="CDD" id="cd02947">
    <property type="entry name" value="TRX_family"/>
    <property type="match status" value="1"/>
</dbReference>
<evidence type="ECO:0000256" key="4">
    <source>
        <dbReference type="PIRSR" id="PIRSR000077-4"/>
    </source>
</evidence>
<keyword evidence="7" id="KW-1185">Reference proteome</keyword>
<dbReference type="PROSITE" id="PS00194">
    <property type="entry name" value="THIOREDOXIN_1"/>
    <property type="match status" value="1"/>
</dbReference>
<dbReference type="GO" id="GO:0015035">
    <property type="term" value="F:protein-disulfide reductase activity"/>
    <property type="evidence" value="ECO:0007669"/>
    <property type="project" value="InterPro"/>
</dbReference>
<dbReference type="FunFam" id="3.40.30.10:FF:000245">
    <property type="entry name" value="Thioredoxin"/>
    <property type="match status" value="1"/>
</dbReference>
<proteinExistence type="inferred from homology"/>
<feature type="site" description="Contributes to redox potential value" evidence="3">
    <location>
        <position position="34"/>
    </location>
</feature>
<dbReference type="Gene3D" id="3.40.30.10">
    <property type="entry name" value="Glutaredoxin"/>
    <property type="match status" value="1"/>
</dbReference>
<name>A0A8S4N1D6_OWEFU</name>
<dbReference type="InterPro" id="IPR036249">
    <property type="entry name" value="Thioredoxin-like_sf"/>
</dbReference>
<dbReference type="InterPro" id="IPR005746">
    <property type="entry name" value="Thioredoxin"/>
</dbReference>
<dbReference type="PRINTS" id="PR00421">
    <property type="entry name" value="THIOREDOXIN"/>
</dbReference>
<feature type="site" description="Contributes to redox potential value" evidence="3">
    <location>
        <position position="33"/>
    </location>
</feature>
<dbReference type="PIRSF" id="PIRSF000077">
    <property type="entry name" value="Thioredoxin"/>
    <property type="match status" value="1"/>
</dbReference>
<comment type="similarity">
    <text evidence="2">Belongs to the thioredoxin family.</text>
</comment>
<dbReference type="OrthoDB" id="2121326at2759"/>
<comment type="caution">
    <text evidence="6">The sequence shown here is derived from an EMBL/GenBank/DDBJ whole genome shotgun (WGS) entry which is preliminary data.</text>
</comment>
<feature type="active site" description="Nucleophile" evidence="3">
    <location>
        <position position="35"/>
    </location>
</feature>
<accession>A0A8S4N1D6</accession>
<dbReference type="Pfam" id="PF00085">
    <property type="entry name" value="Thioredoxin"/>
    <property type="match status" value="1"/>
</dbReference>
<keyword evidence="4" id="KW-0676">Redox-active center</keyword>
<keyword evidence="1 4" id="KW-1015">Disulfide bond</keyword>
<evidence type="ECO:0000256" key="3">
    <source>
        <dbReference type="PIRSR" id="PIRSR000077-1"/>
    </source>
</evidence>
<dbReference type="PROSITE" id="PS51352">
    <property type="entry name" value="THIOREDOXIN_2"/>
    <property type="match status" value="1"/>
</dbReference>
<dbReference type="InterPro" id="IPR017937">
    <property type="entry name" value="Thioredoxin_CS"/>
</dbReference>
<feature type="disulfide bond" description="Redox-active" evidence="4">
    <location>
        <begin position="32"/>
        <end position="35"/>
    </location>
</feature>
<evidence type="ECO:0000259" key="5">
    <source>
        <dbReference type="PROSITE" id="PS51352"/>
    </source>
</evidence>
<evidence type="ECO:0000256" key="1">
    <source>
        <dbReference type="ARBA" id="ARBA00023157"/>
    </source>
</evidence>
<evidence type="ECO:0000313" key="7">
    <source>
        <dbReference type="Proteomes" id="UP000749559"/>
    </source>
</evidence>
<dbReference type="EMBL" id="CAIIXF020000001">
    <property type="protein sequence ID" value="CAH1775036.1"/>
    <property type="molecule type" value="Genomic_DNA"/>
</dbReference>
<feature type="domain" description="Thioredoxin" evidence="5">
    <location>
        <begin position="1"/>
        <end position="107"/>
    </location>
</feature>
<evidence type="ECO:0000313" key="6">
    <source>
        <dbReference type="EMBL" id="CAH1775036.1"/>
    </source>
</evidence>
<dbReference type="PANTHER" id="PTHR46115">
    <property type="entry name" value="THIOREDOXIN-LIKE PROTEIN 1"/>
    <property type="match status" value="1"/>
</dbReference>
<dbReference type="SUPFAM" id="SSF52833">
    <property type="entry name" value="Thioredoxin-like"/>
    <property type="match status" value="1"/>
</dbReference>
<sequence length="107" mass="12398">MMKEVDNEDVFYDLLRKAGNKLVVVDFWASWCGPCKMIGPHFEKLSADEEFKDVVCIKVEAEVCEDLAEEYEVECMPTFVFIKKGEKIDTMLGANKAKLREMMTQYK</sequence>